<dbReference type="Proteomes" id="UP000321393">
    <property type="component" value="Unassembled WGS sequence"/>
</dbReference>
<dbReference type="Proteomes" id="UP000321947">
    <property type="component" value="Unassembled WGS sequence"/>
</dbReference>
<feature type="transmembrane region" description="Helical" evidence="1">
    <location>
        <begin position="140"/>
        <end position="162"/>
    </location>
</feature>
<gene>
    <name evidence="3" type="ORF">E5676_scaffold119G00420</name>
    <name evidence="2" type="ORF">E6C27_scaffold22G002840</name>
</gene>
<dbReference type="OrthoDB" id="16092at2759"/>
<protein>
    <submittedName>
        <fullName evidence="3">Coiled-coil domain-containing protein 93 isoform X4</fullName>
    </submittedName>
</protein>
<keyword evidence="1" id="KW-0472">Membrane</keyword>
<proteinExistence type="predicted"/>
<sequence>MSLSHFRLLPQCRRPLLLPLTSPSLNIVGCCYREGSNATSSLSQRRCYPSNIAPIIFWILCFCELQDEIIELGGRLTGDHECSNFFDSLDDLISASKEKLDSVKKALTSSVRGTLALKRLLDDVPTQTELIQSVVMMPSFPFFLGADCSYFFSAIIALLSHIS</sequence>
<evidence type="ECO:0000256" key="1">
    <source>
        <dbReference type="SAM" id="Phobius"/>
    </source>
</evidence>
<dbReference type="EMBL" id="SSTD01007659">
    <property type="protein sequence ID" value="TYK18541.1"/>
    <property type="molecule type" value="Genomic_DNA"/>
</dbReference>
<keyword evidence="1" id="KW-0812">Transmembrane</keyword>
<evidence type="ECO:0000313" key="5">
    <source>
        <dbReference type="Proteomes" id="UP000321947"/>
    </source>
</evidence>
<dbReference type="EMBL" id="SSTE01005668">
    <property type="protein sequence ID" value="KAA0060456.1"/>
    <property type="molecule type" value="Genomic_DNA"/>
</dbReference>
<organism evidence="3 5">
    <name type="scientific">Cucumis melo var. makuwa</name>
    <name type="common">Oriental melon</name>
    <dbReference type="NCBI Taxonomy" id="1194695"/>
    <lineage>
        <taxon>Eukaryota</taxon>
        <taxon>Viridiplantae</taxon>
        <taxon>Streptophyta</taxon>
        <taxon>Embryophyta</taxon>
        <taxon>Tracheophyta</taxon>
        <taxon>Spermatophyta</taxon>
        <taxon>Magnoliopsida</taxon>
        <taxon>eudicotyledons</taxon>
        <taxon>Gunneridae</taxon>
        <taxon>Pentapetalae</taxon>
        <taxon>rosids</taxon>
        <taxon>fabids</taxon>
        <taxon>Cucurbitales</taxon>
        <taxon>Cucurbitaceae</taxon>
        <taxon>Benincaseae</taxon>
        <taxon>Cucumis</taxon>
    </lineage>
</organism>
<reference evidence="4 5" key="1">
    <citation type="submission" date="2019-08" db="EMBL/GenBank/DDBJ databases">
        <title>Draft genome sequences of two oriental melons (Cucumis melo L. var makuwa).</title>
        <authorList>
            <person name="Kwon S.-Y."/>
        </authorList>
    </citation>
    <scope>NUCLEOTIDE SEQUENCE [LARGE SCALE GENOMIC DNA]</scope>
    <source>
        <strain evidence="5">cv. Chang Bougi</strain>
        <strain evidence="4">cv. SW 3</strain>
        <tissue evidence="3">Leaf</tissue>
    </source>
</reference>
<evidence type="ECO:0000313" key="3">
    <source>
        <dbReference type="EMBL" id="TYK18541.1"/>
    </source>
</evidence>
<accession>A0A5D3D4S7</accession>
<dbReference type="AlphaFoldDB" id="A0A5D3D4S7"/>
<name>A0A5D3D4S7_CUCMM</name>
<evidence type="ECO:0000313" key="4">
    <source>
        <dbReference type="Proteomes" id="UP000321393"/>
    </source>
</evidence>
<evidence type="ECO:0000313" key="2">
    <source>
        <dbReference type="EMBL" id="KAA0060456.1"/>
    </source>
</evidence>
<keyword evidence="1" id="KW-1133">Transmembrane helix</keyword>
<comment type="caution">
    <text evidence="3">The sequence shown here is derived from an EMBL/GenBank/DDBJ whole genome shotgun (WGS) entry which is preliminary data.</text>
</comment>